<dbReference type="PROSITE" id="PS50961">
    <property type="entry name" value="HTH_LA"/>
    <property type="match status" value="1"/>
</dbReference>
<feature type="compositionally biased region" description="Polar residues" evidence="3">
    <location>
        <begin position="148"/>
        <end position="167"/>
    </location>
</feature>
<dbReference type="Gene3D" id="1.10.10.10">
    <property type="entry name" value="Winged helix-like DNA-binding domain superfamily/Winged helix DNA-binding domain"/>
    <property type="match status" value="1"/>
</dbReference>
<feature type="compositionally biased region" description="Polar residues" evidence="3">
    <location>
        <begin position="218"/>
        <end position="230"/>
    </location>
</feature>
<evidence type="ECO:0000313" key="6">
    <source>
        <dbReference type="Proteomes" id="UP000282613"/>
    </source>
</evidence>
<evidence type="ECO:0000313" key="7">
    <source>
        <dbReference type="WBParaSite" id="TASK_0000563601-mRNA-1"/>
    </source>
</evidence>
<feature type="region of interest" description="Disordered" evidence="3">
    <location>
        <begin position="1"/>
        <end position="111"/>
    </location>
</feature>
<evidence type="ECO:0000313" key="5">
    <source>
        <dbReference type="EMBL" id="VDK35387.1"/>
    </source>
</evidence>
<evidence type="ECO:0000259" key="4">
    <source>
        <dbReference type="PROSITE" id="PS50961"/>
    </source>
</evidence>
<dbReference type="SMART" id="SM00715">
    <property type="entry name" value="LA"/>
    <property type="match status" value="1"/>
</dbReference>
<reference evidence="5 6" key="2">
    <citation type="submission" date="2018-11" db="EMBL/GenBank/DDBJ databases">
        <authorList>
            <consortium name="Pathogen Informatics"/>
        </authorList>
    </citation>
    <scope>NUCLEOTIDE SEQUENCE [LARGE SCALE GENOMIC DNA]</scope>
</reference>
<dbReference type="Pfam" id="PF05383">
    <property type="entry name" value="La"/>
    <property type="match status" value="1"/>
</dbReference>
<dbReference type="WBParaSite" id="TASK_0000563601-mRNA-1">
    <property type="protein sequence ID" value="TASK_0000563601-mRNA-1"/>
    <property type="gene ID" value="TASK_0000563601"/>
</dbReference>
<feature type="compositionally biased region" description="Low complexity" evidence="3">
    <location>
        <begin position="177"/>
        <end position="188"/>
    </location>
</feature>
<protein>
    <submittedName>
        <fullName evidence="7">HTH La-type RNA-binding domain-containing protein</fullName>
    </submittedName>
</protein>
<dbReference type="OrthoDB" id="439993at2759"/>
<feature type="region of interest" description="Disordered" evidence="3">
    <location>
        <begin position="767"/>
        <end position="795"/>
    </location>
</feature>
<dbReference type="EMBL" id="UYRS01018430">
    <property type="protein sequence ID" value="VDK35387.1"/>
    <property type="molecule type" value="Genomic_DNA"/>
</dbReference>
<feature type="compositionally biased region" description="Polar residues" evidence="3">
    <location>
        <begin position="574"/>
        <end position="583"/>
    </location>
</feature>
<reference evidence="7" key="1">
    <citation type="submission" date="2017-02" db="UniProtKB">
        <authorList>
            <consortium name="WormBaseParasite"/>
        </authorList>
    </citation>
    <scope>IDENTIFICATION</scope>
</reference>
<evidence type="ECO:0000256" key="2">
    <source>
        <dbReference type="PROSITE-ProRule" id="PRU00332"/>
    </source>
</evidence>
<proteinExistence type="predicted"/>
<gene>
    <name evidence="5" type="ORF">TASK_LOCUS5637</name>
</gene>
<evidence type="ECO:0000256" key="3">
    <source>
        <dbReference type="SAM" id="MobiDB-lite"/>
    </source>
</evidence>
<dbReference type="InterPro" id="IPR036388">
    <property type="entry name" value="WH-like_DNA-bd_sf"/>
</dbReference>
<accession>A0A0R3W642</accession>
<feature type="compositionally biased region" description="Polar residues" evidence="3">
    <location>
        <begin position="59"/>
        <end position="75"/>
    </location>
</feature>
<organism evidence="7">
    <name type="scientific">Taenia asiatica</name>
    <name type="common">Asian tapeworm</name>
    <dbReference type="NCBI Taxonomy" id="60517"/>
    <lineage>
        <taxon>Eukaryota</taxon>
        <taxon>Metazoa</taxon>
        <taxon>Spiralia</taxon>
        <taxon>Lophotrochozoa</taxon>
        <taxon>Platyhelminthes</taxon>
        <taxon>Cestoda</taxon>
        <taxon>Eucestoda</taxon>
        <taxon>Cyclophyllidea</taxon>
        <taxon>Taeniidae</taxon>
        <taxon>Taenia</taxon>
    </lineage>
</organism>
<keyword evidence="1 2" id="KW-0694">RNA-binding</keyword>
<feature type="region of interest" description="Disordered" evidence="3">
    <location>
        <begin position="569"/>
        <end position="596"/>
    </location>
</feature>
<feature type="domain" description="HTH La-type RNA-binding" evidence="4">
    <location>
        <begin position="471"/>
        <end position="561"/>
    </location>
</feature>
<dbReference type="InterPro" id="IPR036390">
    <property type="entry name" value="WH_DNA-bd_sf"/>
</dbReference>
<dbReference type="InterPro" id="IPR006630">
    <property type="entry name" value="La_HTH"/>
</dbReference>
<dbReference type="AlphaFoldDB" id="A0A0R3W642"/>
<sequence length="795" mass="84144">MNRMLESELSEMSIGSDPTEANGSVHRTGDSSPAGRANPWKGRTTASNNVKGVVDGPSGASSQLRDVTGGSSSSEKLFEADAWPEPSAPFERRVTVSGSGARSIDEKPKNKKIGRKWYEIDIEFATSRGGGSGNRGGVRMPSGAASANHHNPSSIPPSGSEINSVASSALPRGGGSSNRRGGLTSNGSFNRGRGGRHVNGYYQSRASLRASDQDVVQEASNDVSETSNMEPVSKAVPAATAFASGVPRGAYSSRGRRAGSRGGGYTNAGYVSKNNGASVPQPNTSSPLTVPQQVSVAAAAVAAQTMPQMPTVGPVTYLFSNMLVPGPAVFPIPPQTLPVTTEAAVMDGGAAALQAAVLLPQSSPQPCLISPEPTSPAVRNPLREDVTLEELLEFLNEYGWSRVRMPDHFRNHPTVAAAMQAVGMAAATGDETAAEFPREDAASPPVEKKEDIIVVDDRFYFVPLNSHLTKFLKFHSKQDYIRHHVEYYFSDVNLQRDEHLVKLICMNKYTCPIGALLGFNRLRYVNTTEDELIEGVMNSSIVSVVYDDQQRAVGVTPQNPSVLRTAAVPYPPSFDSTSQQSAQAPDLQQPKSSEVESSQVLMPVGSIGSLPFMLSNGIAAPSVPGLQPSGSHIFQSPHFLPYPGVPTLPSYYGTSALPGAVATGAAGDHTIAMNPASPTDSTNMCYRPLWPTASAFPQAASSFLPYIASQHQSFYVSLLQPPPAGLASAASVHTNISRNPPVPFFPAPVAVSSTQLSSPQQRAYAVSVRAPHRPPSNRTISGDCKVIDETLEQNP</sequence>
<keyword evidence="6" id="KW-1185">Reference proteome</keyword>
<evidence type="ECO:0000256" key="1">
    <source>
        <dbReference type="ARBA" id="ARBA00022884"/>
    </source>
</evidence>
<dbReference type="SUPFAM" id="SSF46785">
    <property type="entry name" value="Winged helix' DNA-binding domain"/>
    <property type="match status" value="1"/>
</dbReference>
<dbReference type="GO" id="GO:0003723">
    <property type="term" value="F:RNA binding"/>
    <property type="evidence" value="ECO:0007669"/>
    <property type="project" value="UniProtKB-UniRule"/>
</dbReference>
<dbReference type="Proteomes" id="UP000282613">
    <property type="component" value="Unassembled WGS sequence"/>
</dbReference>
<name>A0A0R3W642_TAEAS</name>
<feature type="region of interest" description="Disordered" evidence="3">
    <location>
        <begin position="125"/>
        <end position="232"/>
    </location>
</feature>
<dbReference type="STRING" id="60517.A0A0R3W642"/>